<organism evidence="2 3">
    <name type="scientific">Terrapene triunguis</name>
    <name type="common">Three-toed box turtle</name>
    <dbReference type="NCBI Taxonomy" id="2587831"/>
    <lineage>
        <taxon>Eukaryota</taxon>
        <taxon>Metazoa</taxon>
        <taxon>Chordata</taxon>
        <taxon>Craniata</taxon>
        <taxon>Vertebrata</taxon>
        <taxon>Euteleostomi</taxon>
        <taxon>Archelosauria</taxon>
        <taxon>Testudinata</taxon>
        <taxon>Testudines</taxon>
        <taxon>Cryptodira</taxon>
        <taxon>Durocryptodira</taxon>
        <taxon>Testudinoidea</taxon>
        <taxon>Emydidae</taxon>
        <taxon>Terrapene</taxon>
    </lineage>
</organism>
<dbReference type="Ensembl" id="ENSTMTT00000014611.1">
    <property type="protein sequence ID" value="ENSTMTP00000014125.1"/>
    <property type="gene ID" value="ENSTMTG00000010229.1"/>
</dbReference>
<feature type="region of interest" description="Disordered" evidence="1">
    <location>
        <begin position="164"/>
        <end position="184"/>
    </location>
</feature>
<dbReference type="AlphaFoldDB" id="A0A674IYS4"/>
<sequence length="514" mass="59341">MKISAFYKSNNPFPLNAELRVTVSEDSDDPAGRLVLRSGSTASSQTTKASTPLQDFCLSKQHYRLYQKKYFLKIATDLRFSKEVVKHRGLQSLPYKECDFKDLYSTSDIIQKPKRKEPTAKKVGQQPFKLCPLKQPPCHMKLDFSPPKDTRIKGPMEKRLQSAKLDSSLRESSLPPITPSLPCESPASQTFLTESYEMLSSSMTRRQAKRVPMDNIQESKSEARGWEQMLLEKLNRSTAQWIVNQQTAWGGWIQNVHGFKKQKFDWNRIRDELSSESELRLLDSIQAEEDAVEVSPQSHVEKKPETLLPVYYRPASSLKNRERLNSRVGKYSYSTKNAFEQELYFGTVKIVHQVAERGKDHFILENHDEYHKHLQQHFPRPPEHWSFKPQKGAVRRPVRGAFRWIALPTLADDFAQKGEESSPAKARRGRNEHKEPKEVLPQHVHILRTMLEQWKNAWKLTPRWQNATIEGLMRALTDIHDVIRVTALITCATAVLERPRLDSDSQESGERSLI</sequence>
<dbReference type="InParanoid" id="A0A674IYS4"/>
<keyword evidence="3" id="KW-1185">Reference proteome</keyword>
<evidence type="ECO:0000313" key="3">
    <source>
        <dbReference type="Proteomes" id="UP000472274"/>
    </source>
</evidence>
<accession>A0A674IYS4</accession>
<reference evidence="2" key="1">
    <citation type="submission" date="2025-08" db="UniProtKB">
        <authorList>
            <consortium name="Ensembl"/>
        </authorList>
    </citation>
    <scope>IDENTIFICATION</scope>
</reference>
<protein>
    <submittedName>
        <fullName evidence="2">Uncharacterized protein</fullName>
    </submittedName>
</protein>
<evidence type="ECO:0000313" key="2">
    <source>
        <dbReference type="Ensembl" id="ENSTMTP00000014125.1"/>
    </source>
</evidence>
<proteinExistence type="predicted"/>
<reference evidence="2" key="2">
    <citation type="submission" date="2025-09" db="UniProtKB">
        <authorList>
            <consortium name="Ensembl"/>
        </authorList>
    </citation>
    <scope>IDENTIFICATION</scope>
</reference>
<evidence type="ECO:0000256" key="1">
    <source>
        <dbReference type="SAM" id="MobiDB-lite"/>
    </source>
</evidence>
<name>A0A674IYS4_9SAUR</name>
<dbReference type="GeneTree" id="ENSGT00390000013207"/>
<dbReference type="Proteomes" id="UP000472274">
    <property type="component" value="Unplaced"/>
</dbReference>
<feature type="region of interest" description="Disordered" evidence="1">
    <location>
        <begin position="416"/>
        <end position="438"/>
    </location>
</feature>